<dbReference type="InterPro" id="IPR031739">
    <property type="entry name" value="Ncaph2"/>
</dbReference>
<dbReference type="PANTHER" id="PTHR14324">
    <property type="entry name" value="CONDENSIN-2 COMPLEX SUBUNIT H2"/>
    <property type="match status" value="1"/>
</dbReference>
<evidence type="ECO:0000259" key="5">
    <source>
        <dbReference type="Pfam" id="PF16858"/>
    </source>
</evidence>
<dbReference type="GO" id="GO:0051306">
    <property type="term" value="P:mitotic sister chromatid separation"/>
    <property type="evidence" value="ECO:0007669"/>
    <property type="project" value="TreeGrafter"/>
</dbReference>
<protein>
    <recommendedName>
        <fullName evidence="8">Condensin-2 complex subunit H2 C-terminal domain-containing protein</fullName>
    </recommendedName>
</protein>
<dbReference type="STRING" id="441375.B6AAF0"/>
<dbReference type="Pfam" id="PF06278">
    <property type="entry name" value="CNDH2_N"/>
    <property type="match status" value="1"/>
</dbReference>
<dbReference type="OMA" id="CSRHSTY"/>
<dbReference type="GO" id="GO:0010032">
    <property type="term" value="P:meiotic chromosome condensation"/>
    <property type="evidence" value="ECO:0007669"/>
    <property type="project" value="TreeGrafter"/>
</dbReference>
<evidence type="ECO:0000256" key="3">
    <source>
        <dbReference type="ARBA" id="ARBA00023242"/>
    </source>
</evidence>
<sequence>MLCNNELGDSLSLLRSIECKDLSLNWNIDVSAELEKYLSVLETLEDEINYSQSTENMNDNSHSSSQLFNFAEAALIIQNSTNIYSKKIEHLHTLVYETLKLLSLGNSNKLECTSSINNCNIEQSTNMNGYIRKPTNNKGTAFLMDNIFSVPLELLQFGRNLNISLDTKLNDKIKGESKCINIICSPLIGVSQSCISLPIYRIDPSTFTLFLDESDIGLLGNNSSFCENVSNSKENCSDYNKDVHNTSNYDNINEYTESNIDMEYNIEDDLALSNNDISEKGVITCNNILEGESIEAVISGTKKNKNDPWELMDEHIKIGRDRAIKQGKSYKIPTKSYTLSLVKMGEKAGILNFINKYSIRSYIMGLTQYREEKDINCSSDQYIPFFCDLKKPILLSDKLIIQNQFKSCLLASLEVDIHNNITAWRKYYSKQSFGNAKKKDSTLGDINVNDLSLCETEDNKDDICFDNNNEFEDVNICNIDECEDSQQYSADMVDDHILEDFITSNVQQGNIEDDQKISEFDLEDHKTNLHARINSWTEYLEPILEIQNKRPDFDIKSEGEKIIEKIRTQIISMGIDSVKFSSIVEGLPKWQISRSFLATLMLSNNKDIEISSIDNESNEDEEFIKGEFMVKLRSINDDNIKGGIDLRLLYPRKKKVKQDESDENISILDKDQKKLKRKLRNIK</sequence>
<dbReference type="EMBL" id="DS989726">
    <property type="protein sequence ID" value="EEA05191.1"/>
    <property type="molecule type" value="Genomic_DNA"/>
</dbReference>
<comment type="subcellular location">
    <subcellularLocation>
        <location evidence="1">Nucleus</location>
    </subcellularLocation>
</comment>
<evidence type="ECO:0000256" key="2">
    <source>
        <dbReference type="ARBA" id="ARBA00007844"/>
    </source>
</evidence>
<dbReference type="GO" id="GO:0005634">
    <property type="term" value="C:nucleus"/>
    <property type="evidence" value="ECO:0007669"/>
    <property type="project" value="UniProtKB-SubCell"/>
</dbReference>
<evidence type="ECO:0008006" key="8">
    <source>
        <dbReference type="Google" id="ProtNLM"/>
    </source>
</evidence>
<evidence type="ECO:0000256" key="1">
    <source>
        <dbReference type="ARBA" id="ARBA00004123"/>
    </source>
</evidence>
<dbReference type="Pfam" id="PF16858">
    <property type="entry name" value="CNDH2_C"/>
    <property type="match status" value="1"/>
</dbReference>
<dbReference type="AlphaFoldDB" id="B6AAF0"/>
<accession>B6AAF0</accession>
<keyword evidence="3" id="KW-0539">Nucleus</keyword>
<dbReference type="InterPro" id="IPR009378">
    <property type="entry name" value="H2_N"/>
</dbReference>
<name>B6AAF0_CRYMR</name>
<dbReference type="VEuPathDB" id="CryptoDB:CMU_042650"/>
<comment type="similarity">
    <text evidence="2">Belongs to the CND2 H2 (condensin-2 subunit 2) family.</text>
</comment>
<evidence type="ECO:0000259" key="4">
    <source>
        <dbReference type="Pfam" id="PF06278"/>
    </source>
</evidence>
<keyword evidence="7" id="KW-1185">Reference proteome</keyword>
<reference evidence="6" key="1">
    <citation type="submission" date="2008-06" db="EMBL/GenBank/DDBJ databases">
        <authorList>
            <person name="Lorenzi H."/>
            <person name="Inman J."/>
            <person name="Miller J."/>
            <person name="Schobel S."/>
            <person name="Amedeo P."/>
            <person name="Caler E.V."/>
            <person name="da Silva J."/>
        </authorList>
    </citation>
    <scope>NUCLEOTIDE SEQUENCE [LARGE SCALE GENOMIC DNA]</scope>
    <source>
        <strain evidence="6">RN66</strain>
    </source>
</reference>
<dbReference type="OrthoDB" id="10038475at2759"/>
<organism evidence="6 7">
    <name type="scientific">Cryptosporidium muris (strain RN66)</name>
    <dbReference type="NCBI Taxonomy" id="441375"/>
    <lineage>
        <taxon>Eukaryota</taxon>
        <taxon>Sar</taxon>
        <taxon>Alveolata</taxon>
        <taxon>Apicomplexa</taxon>
        <taxon>Conoidasida</taxon>
        <taxon>Coccidia</taxon>
        <taxon>Eucoccidiorida</taxon>
        <taxon>Eimeriorina</taxon>
        <taxon>Cryptosporidiidae</taxon>
        <taxon>Cryptosporidium</taxon>
    </lineage>
</organism>
<dbReference type="GO" id="GO:0000796">
    <property type="term" value="C:condensin complex"/>
    <property type="evidence" value="ECO:0007669"/>
    <property type="project" value="TreeGrafter"/>
</dbReference>
<dbReference type="GeneID" id="6994378"/>
<dbReference type="eggNOG" id="KOG2359">
    <property type="taxonomic scope" value="Eukaryota"/>
</dbReference>
<dbReference type="PANTHER" id="PTHR14324:SF3">
    <property type="entry name" value="CONDENSIN-2 COMPLEX SUBUNIT H2"/>
    <property type="match status" value="1"/>
</dbReference>
<dbReference type="RefSeq" id="XP_002139540.1">
    <property type="nucleotide sequence ID" value="XM_002139504.1"/>
</dbReference>
<evidence type="ECO:0000313" key="7">
    <source>
        <dbReference type="Proteomes" id="UP000001460"/>
    </source>
</evidence>
<feature type="domain" description="Condensin-2 complex subunit H2 C-terminal" evidence="5">
    <location>
        <begin position="525"/>
        <end position="619"/>
    </location>
</feature>
<gene>
    <name evidence="6" type="ORF">CMU_042650</name>
</gene>
<evidence type="ECO:0000313" key="6">
    <source>
        <dbReference type="EMBL" id="EEA05191.1"/>
    </source>
</evidence>
<proteinExistence type="inferred from homology"/>
<dbReference type="GO" id="GO:0003682">
    <property type="term" value="F:chromatin binding"/>
    <property type="evidence" value="ECO:0007669"/>
    <property type="project" value="TreeGrafter"/>
</dbReference>
<feature type="domain" description="Condensin II complex subunit H2 N-terminal" evidence="4">
    <location>
        <begin position="19"/>
        <end position="110"/>
    </location>
</feature>
<dbReference type="InterPro" id="IPR031737">
    <property type="entry name" value="CNDH2_C"/>
</dbReference>
<dbReference type="Proteomes" id="UP000001460">
    <property type="component" value="Unassembled WGS sequence"/>
</dbReference>